<dbReference type="OrthoDB" id="341421at2759"/>
<gene>
    <name evidence="2" type="ORF">NUU61_000448</name>
</gene>
<dbReference type="GO" id="GO:0016279">
    <property type="term" value="F:protein-lysine N-methyltransferase activity"/>
    <property type="evidence" value="ECO:0007669"/>
    <property type="project" value="TreeGrafter"/>
</dbReference>
<evidence type="ECO:0000259" key="1">
    <source>
        <dbReference type="PROSITE" id="PS50280"/>
    </source>
</evidence>
<feature type="domain" description="SET" evidence="1">
    <location>
        <begin position="26"/>
        <end position="276"/>
    </location>
</feature>
<dbReference type="RefSeq" id="XP_056515882.1">
    <property type="nucleotide sequence ID" value="XM_056651032.1"/>
</dbReference>
<organism evidence="2 3">
    <name type="scientific">Penicillium alfredii</name>
    <dbReference type="NCBI Taxonomy" id="1506179"/>
    <lineage>
        <taxon>Eukaryota</taxon>
        <taxon>Fungi</taxon>
        <taxon>Dikarya</taxon>
        <taxon>Ascomycota</taxon>
        <taxon>Pezizomycotina</taxon>
        <taxon>Eurotiomycetes</taxon>
        <taxon>Eurotiomycetidae</taxon>
        <taxon>Eurotiales</taxon>
        <taxon>Aspergillaceae</taxon>
        <taxon>Penicillium</taxon>
    </lineage>
</organism>
<dbReference type="GeneID" id="81390200"/>
<dbReference type="InterPro" id="IPR001214">
    <property type="entry name" value="SET_dom"/>
</dbReference>
<dbReference type="Pfam" id="PF00856">
    <property type="entry name" value="SET"/>
    <property type="match status" value="1"/>
</dbReference>
<protein>
    <recommendedName>
        <fullName evidence="1">SET domain-containing protein</fullName>
    </recommendedName>
</protein>
<comment type="caution">
    <text evidence="2">The sequence shown here is derived from an EMBL/GenBank/DDBJ whole genome shotgun (WGS) entry which is preliminary data.</text>
</comment>
<dbReference type="InterPro" id="IPR046341">
    <property type="entry name" value="SET_dom_sf"/>
</dbReference>
<dbReference type="SUPFAM" id="SSF82199">
    <property type="entry name" value="SET domain"/>
    <property type="match status" value="1"/>
</dbReference>
<sequence>MKPDWWPGEDHATFTEWALSQGVVTNGVTPARFSGRGLGMITTRNITSGETLLRVPVNVMLTADHIPSSFIEKFPEDIGVQTLFAAFLTHGTTEYLAEYEPWRKCWPSRRDFEDGMPILWPAALGGPKWPGNGDDDDAQQDQAGGLPNSLPPCISGLWNSFQKTPTKEYETYHQNLLAQQVQRLRKAWTDVVSVFPDTDWNTFSYHWLIVNTRSFYWVGPDQDTPEDRNDAMALVPFADYFNHSDVACDVEFDDDGYLFRASKNYEPGEEVFMSYGSHPNDFLFAEYGFFLDENGSDTVYLDDIIFRDINRPQLRDELWENQYYGNYQVTLHGACYRTEVAACLKYMNEEDWRNHVLEGSSQGLDENKSEATIKDWIQNYAMEAEMAIATLQAAMETNTVVREHRSKAEMLLRRWQQIKDLCGHAAQAVSV</sequence>
<keyword evidence="3" id="KW-1185">Reference proteome</keyword>
<dbReference type="PANTHER" id="PTHR13271">
    <property type="entry name" value="UNCHARACTERIZED PUTATIVE METHYLTRANSFERASE"/>
    <property type="match status" value="1"/>
</dbReference>
<evidence type="ECO:0000313" key="2">
    <source>
        <dbReference type="EMBL" id="KAJ5114689.1"/>
    </source>
</evidence>
<dbReference type="PROSITE" id="PS50280">
    <property type="entry name" value="SET"/>
    <property type="match status" value="1"/>
</dbReference>
<evidence type="ECO:0000313" key="3">
    <source>
        <dbReference type="Proteomes" id="UP001141434"/>
    </source>
</evidence>
<proteinExistence type="predicted"/>
<dbReference type="EMBL" id="JAPMSZ010000001">
    <property type="protein sequence ID" value="KAJ5114689.1"/>
    <property type="molecule type" value="Genomic_DNA"/>
</dbReference>
<dbReference type="AlphaFoldDB" id="A0A9W9KPR1"/>
<reference evidence="2" key="1">
    <citation type="submission" date="2022-11" db="EMBL/GenBank/DDBJ databases">
        <authorList>
            <person name="Petersen C."/>
        </authorList>
    </citation>
    <scope>NUCLEOTIDE SEQUENCE</scope>
    <source>
        <strain evidence="2">IBT 34128</strain>
    </source>
</reference>
<reference evidence="2" key="2">
    <citation type="journal article" date="2023" name="IMA Fungus">
        <title>Comparative genomic study of the Penicillium genus elucidates a diverse pangenome and 15 lateral gene transfer events.</title>
        <authorList>
            <person name="Petersen C."/>
            <person name="Sorensen T."/>
            <person name="Nielsen M.R."/>
            <person name="Sondergaard T.E."/>
            <person name="Sorensen J.L."/>
            <person name="Fitzpatrick D.A."/>
            <person name="Frisvad J.C."/>
            <person name="Nielsen K.L."/>
        </authorList>
    </citation>
    <scope>NUCLEOTIDE SEQUENCE</scope>
    <source>
        <strain evidence="2">IBT 34128</strain>
    </source>
</reference>
<dbReference type="InterPro" id="IPR050600">
    <property type="entry name" value="SETD3_SETD6_MTase"/>
</dbReference>
<name>A0A9W9KPR1_9EURO</name>
<dbReference type="Proteomes" id="UP001141434">
    <property type="component" value="Unassembled WGS sequence"/>
</dbReference>
<dbReference type="Gene3D" id="3.90.1410.10">
    <property type="entry name" value="set domain protein methyltransferase, domain 1"/>
    <property type="match status" value="1"/>
</dbReference>
<dbReference type="SMART" id="SM00317">
    <property type="entry name" value="SET"/>
    <property type="match status" value="1"/>
</dbReference>
<dbReference type="PANTHER" id="PTHR13271:SF137">
    <property type="entry name" value="SET DOMAIN-CONTAINING PROTEIN"/>
    <property type="match status" value="1"/>
</dbReference>
<accession>A0A9W9KPR1</accession>